<accession>A0A6A5YUL8</accession>
<dbReference type="AlphaFoldDB" id="A0A6A5YUL8"/>
<sequence>MTLKATQRKSAMTGGASACWHRILSTKTWRKLREHVSIYVHATSVRADLATQQTKALRSLDTPQQLSSLTANTPFGSATLQDAVTAERTHLPGPQRLSETASTIRQHYNGAARAEQHYTFHLSSTNNALRVEALSNHNPKRRLQQQEQQHERRTSIARDSTRDRLRG</sequence>
<feature type="compositionally biased region" description="Basic and acidic residues" evidence="1">
    <location>
        <begin position="148"/>
        <end position="167"/>
    </location>
</feature>
<dbReference type="Proteomes" id="UP000799770">
    <property type="component" value="Unassembled WGS sequence"/>
</dbReference>
<protein>
    <submittedName>
        <fullName evidence="2">Uncharacterized protein</fullName>
    </submittedName>
</protein>
<feature type="region of interest" description="Disordered" evidence="1">
    <location>
        <begin position="139"/>
        <end position="167"/>
    </location>
</feature>
<keyword evidence="3" id="KW-1185">Reference proteome</keyword>
<gene>
    <name evidence="2" type="ORF">BDV96DRAFT_666703</name>
</gene>
<name>A0A6A5YUL8_9PLEO</name>
<organism evidence="2 3">
    <name type="scientific">Lophiotrema nucula</name>
    <dbReference type="NCBI Taxonomy" id="690887"/>
    <lineage>
        <taxon>Eukaryota</taxon>
        <taxon>Fungi</taxon>
        <taxon>Dikarya</taxon>
        <taxon>Ascomycota</taxon>
        <taxon>Pezizomycotina</taxon>
        <taxon>Dothideomycetes</taxon>
        <taxon>Pleosporomycetidae</taxon>
        <taxon>Pleosporales</taxon>
        <taxon>Lophiotremataceae</taxon>
        <taxon>Lophiotrema</taxon>
    </lineage>
</organism>
<reference evidence="2" key="1">
    <citation type="journal article" date="2020" name="Stud. Mycol.">
        <title>101 Dothideomycetes genomes: a test case for predicting lifestyles and emergence of pathogens.</title>
        <authorList>
            <person name="Haridas S."/>
            <person name="Albert R."/>
            <person name="Binder M."/>
            <person name="Bloem J."/>
            <person name="Labutti K."/>
            <person name="Salamov A."/>
            <person name="Andreopoulos B."/>
            <person name="Baker S."/>
            <person name="Barry K."/>
            <person name="Bills G."/>
            <person name="Bluhm B."/>
            <person name="Cannon C."/>
            <person name="Castanera R."/>
            <person name="Culley D."/>
            <person name="Daum C."/>
            <person name="Ezra D."/>
            <person name="Gonzalez J."/>
            <person name="Henrissat B."/>
            <person name="Kuo A."/>
            <person name="Liang C."/>
            <person name="Lipzen A."/>
            <person name="Lutzoni F."/>
            <person name="Magnuson J."/>
            <person name="Mondo S."/>
            <person name="Nolan M."/>
            <person name="Ohm R."/>
            <person name="Pangilinan J."/>
            <person name="Park H.-J."/>
            <person name="Ramirez L."/>
            <person name="Alfaro M."/>
            <person name="Sun H."/>
            <person name="Tritt A."/>
            <person name="Yoshinaga Y."/>
            <person name="Zwiers L.-H."/>
            <person name="Turgeon B."/>
            <person name="Goodwin S."/>
            <person name="Spatafora J."/>
            <person name="Crous P."/>
            <person name="Grigoriev I."/>
        </authorList>
    </citation>
    <scope>NUCLEOTIDE SEQUENCE</scope>
    <source>
        <strain evidence="2">CBS 627.86</strain>
    </source>
</reference>
<dbReference type="EMBL" id="ML977336">
    <property type="protein sequence ID" value="KAF2110899.1"/>
    <property type="molecule type" value="Genomic_DNA"/>
</dbReference>
<evidence type="ECO:0000313" key="3">
    <source>
        <dbReference type="Proteomes" id="UP000799770"/>
    </source>
</evidence>
<evidence type="ECO:0000256" key="1">
    <source>
        <dbReference type="SAM" id="MobiDB-lite"/>
    </source>
</evidence>
<evidence type="ECO:0000313" key="2">
    <source>
        <dbReference type="EMBL" id="KAF2110899.1"/>
    </source>
</evidence>
<proteinExistence type="predicted"/>